<proteinExistence type="predicted"/>
<dbReference type="PANTHER" id="PTHR42886">
    <property type="entry name" value="RE40534P-RELATED"/>
    <property type="match status" value="1"/>
</dbReference>
<dbReference type="Pfam" id="PF12697">
    <property type="entry name" value="Abhydrolase_6"/>
    <property type="match status" value="1"/>
</dbReference>
<dbReference type="InterPro" id="IPR029058">
    <property type="entry name" value="AB_hydrolase_fold"/>
</dbReference>
<evidence type="ECO:0000313" key="3">
    <source>
        <dbReference type="Proteomes" id="UP000559256"/>
    </source>
</evidence>
<dbReference type="Gene3D" id="3.40.50.1820">
    <property type="entry name" value="alpha/beta hydrolase"/>
    <property type="match status" value="1"/>
</dbReference>
<dbReference type="InterPro" id="IPR000073">
    <property type="entry name" value="AB_hydrolase_1"/>
</dbReference>
<evidence type="ECO:0000313" key="2">
    <source>
        <dbReference type="EMBL" id="KAF5361318.1"/>
    </source>
</evidence>
<feature type="domain" description="AB hydrolase-1" evidence="1">
    <location>
        <begin position="116"/>
        <end position="373"/>
    </location>
</feature>
<accession>A0A8H5GAG3</accession>
<dbReference type="GO" id="GO:0055088">
    <property type="term" value="P:lipid homeostasis"/>
    <property type="evidence" value="ECO:0007669"/>
    <property type="project" value="TreeGrafter"/>
</dbReference>
<dbReference type="AlphaFoldDB" id="A0A8H5GAG3"/>
<protein>
    <recommendedName>
        <fullName evidence="1">AB hydrolase-1 domain-containing protein</fullName>
    </recommendedName>
</protein>
<reference evidence="2 3" key="1">
    <citation type="journal article" date="2020" name="ISME J.">
        <title>Uncovering the hidden diversity of litter-decomposition mechanisms in mushroom-forming fungi.</title>
        <authorList>
            <person name="Floudas D."/>
            <person name="Bentzer J."/>
            <person name="Ahren D."/>
            <person name="Johansson T."/>
            <person name="Persson P."/>
            <person name="Tunlid A."/>
        </authorList>
    </citation>
    <scope>NUCLEOTIDE SEQUENCE [LARGE SCALE GENOMIC DNA]</scope>
    <source>
        <strain evidence="2 3">CBS 291.85</strain>
    </source>
</reference>
<dbReference type="SUPFAM" id="SSF53474">
    <property type="entry name" value="alpha/beta-Hydrolases"/>
    <property type="match status" value="1"/>
</dbReference>
<keyword evidence="3" id="KW-1185">Reference proteome</keyword>
<gene>
    <name evidence="2" type="ORF">D9758_010286</name>
</gene>
<dbReference type="GO" id="GO:0052689">
    <property type="term" value="F:carboxylic ester hydrolase activity"/>
    <property type="evidence" value="ECO:0007669"/>
    <property type="project" value="TreeGrafter"/>
</dbReference>
<dbReference type="EMBL" id="JAACJM010000041">
    <property type="protein sequence ID" value="KAF5361318.1"/>
    <property type="molecule type" value="Genomic_DNA"/>
</dbReference>
<name>A0A8H5GAG3_9AGAR</name>
<evidence type="ECO:0000259" key="1">
    <source>
        <dbReference type="Pfam" id="PF12697"/>
    </source>
</evidence>
<dbReference type="PANTHER" id="PTHR42886:SF42">
    <property type="entry name" value="ALPHA_BETA-HYDROLASES SUPERFAMILY PROTEIN"/>
    <property type="match status" value="1"/>
</dbReference>
<sequence length="392" mass="44047">MNSFNLSFFPSPPLRTVLTVCAASYAAFQVVTILASLVPLMRTNPSPVARRLIKTSKVKTKPLPRGVRRIYAGKPLNGQDCRIIEDDDESKWEYKIEILTNAGNNGPQNSPHLAPLVLLHGGMGSARCYDRWMEYLAAQGAREVFSISLRGHGNSTRPPYFTHLGKGAFAEDLHTALVAISHYLNASPDSTSERPHPVLIGHSAGGGLSQYYCSSPSFNPRLSALILIAPFPPSGGAPTFRNWVAFDRWFSLRFIWEGCDPMSAFGRPDLVKRAFFHDRKPLTRDDVHGEKGEESVQEFFEQMNPEENGAWSMSMMFKFADVARVKASVHDKVHLITASHDRLMTPDIMSRVQKMYECEMDVVHDSGHHIMFDTHWEDGLRFLEARLTKWGL</sequence>
<dbReference type="GO" id="GO:0006654">
    <property type="term" value="P:phosphatidic acid biosynthetic process"/>
    <property type="evidence" value="ECO:0007669"/>
    <property type="project" value="TreeGrafter"/>
</dbReference>
<comment type="caution">
    <text evidence="2">The sequence shown here is derived from an EMBL/GenBank/DDBJ whole genome shotgun (WGS) entry which is preliminary data.</text>
</comment>
<dbReference type="GO" id="GO:0042171">
    <property type="term" value="F:lysophosphatidic acid acyltransferase activity"/>
    <property type="evidence" value="ECO:0007669"/>
    <property type="project" value="TreeGrafter"/>
</dbReference>
<dbReference type="OrthoDB" id="8119704at2759"/>
<dbReference type="Proteomes" id="UP000559256">
    <property type="component" value="Unassembled WGS sequence"/>
</dbReference>
<organism evidence="2 3">
    <name type="scientific">Tetrapyrgos nigripes</name>
    <dbReference type="NCBI Taxonomy" id="182062"/>
    <lineage>
        <taxon>Eukaryota</taxon>
        <taxon>Fungi</taxon>
        <taxon>Dikarya</taxon>
        <taxon>Basidiomycota</taxon>
        <taxon>Agaricomycotina</taxon>
        <taxon>Agaricomycetes</taxon>
        <taxon>Agaricomycetidae</taxon>
        <taxon>Agaricales</taxon>
        <taxon>Marasmiineae</taxon>
        <taxon>Marasmiaceae</taxon>
        <taxon>Tetrapyrgos</taxon>
    </lineage>
</organism>